<sequence>IRDYKEELFSNYCSRIYYLFILKAELRLTLSCKQYPNNTKTMNRTEYNSRVRSEVEVLKHQYRNDNSAFLIWFLKNIFCLSEQESVDSVVDGSRDKGIDGIWVDENDEEIYIFQSEFSPNDDRDSGDSKIREFSGVATWFSSETEVNRLQVALINLELKERLNNLKISDKIARGYGVSYVYVTNKIFDVNATEYLETTNIDAYDNNIIFGKYTYMVEADIANTPKTLELSNSTAIIYNSATDNSSIVLAIPVNQLLKLDGIQDHTLFSRNVRLWTGKTRVNKELANTIKDNSEHDRFFLYHNGVSITCSDFDFEPANNEIKISGYQVINGCQSLVSFYQNRANLSDRMLVLTKIIKVEPQSTLIQKITKNANNQNAISPKDLKSNDRVQISLQRNFFETFNNNVLYRIKRGESSIGYDDVIDIDYAGQLIKSFYFDEPYKTHLKTSFYGDDYENIFSRNMTCQKIYLTYLIHNTIIENIEKIENIPVRNYGLARFTILRIIKSIINDDELGSAIIQNPNDYVTASVKSQLSTAVKKLFELVALDINGFITDYIASVELFDYKNLFKKKEFCDRMNTAVLTSHKKSVVRHPEDSFQSIFESLTTEE</sequence>
<dbReference type="AlphaFoldDB" id="A0A3D9H4B4"/>
<dbReference type="EMBL" id="QRDX01000027">
    <property type="protein sequence ID" value="RED43776.1"/>
    <property type="molecule type" value="Genomic_DNA"/>
</dbReference>
<dbReference type="Pfam" id="PF10592">
    <property type="entry name" value="AIPR"/>
    <property type="match status" value="1"/>
</dbReference>
<evidence type="ECO:0000313" key="2">
    <source>
        <dbReference type="EMBL" id="RED43776.1"/>
    </source>
</evidence>
<evidence type="ECO:0000259" key="1">
    <source>
        <dbReference type="Pfam" id="PF10592"/>
    </source>
</evidence>
<dbReference type="Proteomes" id="UP000256629">
    <property type="component" value="Unassembled WGS sequence"/>
</dbReference>
<feature type="domain" description="Abortive phage infection protein C-terminal" evidence="1">
    <location>
        <begin position="267"/>
        <end position="412"/>
    </location>
</feature>
<gene>
    <name evidence="2" type="ORF">DFQ02_1271</name>
</gene>
<reference evidence="2 3" key="1">
    <citation type="submission" date="2018-07" db="EMBL/GenBank/DDBJ databases">
        <title>Genomic Encyclopedia of Type Strains, Phase III (KMG-III): the genomes of soil and plant-associated and newly described type strains.</title>
        <authorList>
            <person name="Whitman W."/>
        </authorList>
    </citation>
    <scope>NUCLEOTIDE SEQUENCE [LARGE SCALE GENOMIC DNA]</scope>
    <source>
        <strain evidence="2 3">CECT 8487</strain>
    </source>
</reference>
<evidence type="ECO:0000313" key="3">
    <source>
        <dbReference type="Proteomes" id="UP000256629"/>
    </source>
</evidence>
<proteinExistence type="predicted"/>
<keyword evidence="3" id="KW-1185">Reference proteome</keyword>
<feature type="non-terminal residue" evidence="2">
    <location>
        <position position="1"/>
    </location>
</feature>
<dbReference type="RefSeq" id="WP_220340319.1">
    <property type="nucleotide sequence ID" value="NZ_QRDX01000027.1"/>
</dbReference>
<protein>
    <submittedName>
        <fullName evidence="2">AIPR protein</fullName>
    </submittedName>
</protein>
<dbReference type="InterPro" id="IPR018891">
    <property type="entry name" value="AIPR_C"/>
</dbReference>
<comment type="caution">
    <text evidence="2">The sequence shown here is derived from an EMBL/GenBank/DDBJ whole genome shotgun (WGS) entry which is preliminary data.</text>
</comment>
<name>A0A3D9H4B4_9FLAO</name>
<accession>A0A3D9H4B4</accession>
<organism evidence="2 3">
    <name type="scientific">Seonamhaeicola aphaedonensis</name>
    <dbReference type="NCBI Taxonomy" id="1461338"/>
    <lineage>
        <taxon>Bacteria</taxon>
        <taxon>Pseudomonadati</taxon>
        <taxon>Bacteroidota</taxon>
        <taxon>Flavobacteriia</taxon>
        <taxon>Flavobacteriales</taxon>
        <taxon>Flavobacteriaceae</taxon>
    </lineage>
</organism>